<dbReference type="Gene3D" id="3.20.20.410">
    <property type="entry name" value="Protein of unknown function UPF0759"/>
    <property type="match status" value="1"/>
</dbReference>
<proteinExistence type="predicted"/>
<name>A0A931LWL0_FIMGI</name>
<dbReference type="Proteomes" id="UP000727962">
    <property type="component" value="Unassembled WGS sequence"/>
</dbReference>
<organism evidence="1 2">
    <name type="scientific">Fimbriimonas ginsengisoli</name>
    <dbReference type="NCBI Taxonomy" id="1005039"/>
    <lineage>
        <taxon>Bacteria</taxon>
        <taxon>Bacillati</taxon>
        <taxon>Armatimonadota</taxon>
        <taxon>Fimbriimonadia</taxon>
        <taxon>Fimbriimonadales</taxon>
        <taxon>Fimbriimonadaceae</taxon>
        <taxon>Fimbriimonas</taxon>
    </lineage>
</organism>
<protein>
    <submittedName>
        <fullName evidence="1">DUF72 domain-containing protein</fullName>
    </submittedName>
</protein>
<reference evidence="1" key="1">
    <citation type="submission" date="2020-07" db="EMBL/GenBank/DDBJ databases">
        <title>Huge and variable diversity of episymbiotic CPR bacteria and DPANN archaea in groundwater ecosystems.</title>
        <authorList>
            <person name="He C.Y."/>
            <person name="Keren R."/>
            <person name="Whittaker M."/>
            <person name="Farag I.F."/>
            <person name="Doudna J."/>
            <person name="Cate J.H.D."/>
            <person name="Banfield J.F."/>
        </authorList>
    </citation>
    <scope>NUCLEOTIDE SEQUENCE</scope>
    <source>
        <strain evidence="1">NC_groundwater_17_Pr7_B-0.1um_64_12</strain>
    </source>
</reference>
<sequence>MGKLYIGLSGYSYKPWVGRFYPEGTKAGDLLGYYAGRYPAVEMDGTWYRMPSEAAVQAWLGGTPEGFRFCFKAHRQVTHMARLKEAAVEPIKFQLKRLAPMRARLGPILLQLPPNSKRHDDRLASFLDRVRAEIPEQEQWAVEFRNDTWHAPEVEAILRDRNVAWVAADTDEADAQRRQTAGYLYARLRRSEYTRERLADWAAYFRGSGVDAHVFCKHEDEGSPWEWADALVDLYGS</sequence>
<gene>
    <name evidence="1" type="ORF">HYR64_10745</name>
</gene>
<dbReference type="InterPro" id="IPR002763">
    <property type="entry name" value="DUF72"/>
</dbReference>
<dbReference type="InterPro" id="IPR036520">
    <property type="entry name" value="UPF0759_sf"/>
</dbReference>
<dbReference type="AlphaFoldDB" id="A0A931LWL0"/>
<dbReference type="EMBL" id="JACOSL010000066">
    <property type="protein sequence ID" value="MBI1757569.1"/>
    <property type="molecule type" value="Genomic_DNA"/>
</dbReference>
<dbReference type="PANTHER" id="PTHR30348">
    <property type="entry name" value="UNCHARACTERIZED PROTEIN YECE"/>
    <property type="match status" value="1"/>
</dbReference>
<accession>A0A931LWL0</accession>
<evidence type="ECO:0000313" key="1">
    <source>
        <dbReference type="EMBL" id="MBI1757569.1"/>
    </source>
</evidence>
<dbReference type="SUPFAM" id="SSF117396">
    <property type="entry name" value="TM1631-like"/>
    <property type="match status" value="1"/>
</dbReference>
<dbReference type="PANTHER" id="PTHR30348:SF4">
    <property type="entry name" value="DUF72 DOMAIN-CONTAINING PROTEIN"/>
    <property type="match status" value="1"/>
</dbReference>
<comment type="caution">
    <text evidence="1">The sequence shown here is derived from an EMBL/GenBank/DDBJ whole genome shotgun (WGS) entry which is preliminary data.</text>
</comment>
<evidence type="ECO:0000313" key="2">
    <source>
        <dbReference type="Proteomes" id="UP000727962"/>
    </source>
</evidence>
<dbReference type="Pfam" id="PF01904">
    <property type="entry name" value="DUF72"/>
    <property type="match status" value="1"/>
</dbReference>